<feature type="coiled-coil region" evidence="6">
    <location>
        <begin position="724"/>
        <end position="751"/>
    </location>
</feature>
<keyword evidence="7" id="KW-1133">Transmembrane helix</keyword>
<dbReference type="Proteomes" id="UP000030700">
    <property type="component" value="Unassembled WGS sequence"/>
</dbReference>
<evidence type="ECO:0000256" key="6">
    <source>
        <dbReference type="SAM" id="Coils"/>
    </source>
</evidence>
<sequence>MKISLQRKFFLLFVLVGLIMTIGISFAYYALTKHDKQRESRERLQIAFDILLDSHHDRVERSMRQMEDFLRTNGKIGNLMYLYQQEGGENSKRAIGVYLVNITTELQQFAHIASPDRLILYDSNKRLLALYIRNEGEQDIIGGYVKTSNGKPTYLPLHDPEVRGRLLLDKEIEEHDIPAAIPTETALEPAEQIRAEMINENGRVGIRIIAQVLVMNQYVGLLMSDIFYTQPVMERYAALTQTEINLFSGTQLSVGTLADQKALATEASPVLCEELSTRSKPLALYSIEVAKRKYYQAQCNFPTQDGETTALVVSLSKHIEDRAIAQIGKIVFIVAGAAIGIGFALSILLSRPSIGAIQNMVQVISAIAEGDLRQVAVAKTHDEIGELAQKLNKMIRQLCQLSRQVQEASHTVNTTADDILEQMDSLVHYTEQESESVENTTIAAEKIKQFIVQVATHTNKLFAAAELMLVSIQETRYSIDEVTQSTGALFTHVQRIVTSTDEVKHTIRAIGENSAKFSGVAQQTEQEIARVDLSLQKVSQHAEQSEQLAEETKNAAIHGQSSVQASIQGITDLKTIVGDTAEIVREVNAWGEQVSSILDIVDDITEQTSLLSLNASIISAQAGAHGRGFAVVAGEIKELATRTKSSTRKIGDLIQALQRKAGDGVKHIAEGMEKADQSVALVYAVKDALATILDSATRTSARAADTAQVIRETANSSQIIRHSMTAVTEMAAQIRQAIQEEEQNISEVVSAVEMIRDMAEQVNRATVEQRSAASQIAESMEDVTSQFTAISKQTEELNMSSEQIVEAMHLIESISEKILEHTANLSNHTVKNLIQESDMLMEIVNVFKMPERAS</sequence>
<name>A0A0S6VVW5_9BACT</name>
<dbReference type="EMBL" id="DF820455">
    <property type="protein sequence ID" value="GAK49427.1"/>
    <property type="molecule type" value="Genomic_DNA"/>
</dbReference>
<dbReference type="PROSITE" id="PS50885">
    <property type="entry name" value="HAMP"/>
    <property type="match status" value="1"/>
</dbReference>
<gene>
    <name evidence="11" type="ORF">U14_00649</name>
</gene>
<dbReference type="GO" id="GO:0007165">
    <property type="term" value="P:signal transduction"/>
    <property type="evidence" value="ECO:0007669"/>
    <property type="project" value="UniProtKB-KW"/>
</dbReference>
<dbReference type="Gene3D" id="1.10.287.950">
    <property type="entry name" value="Methyl-accepting chemotaxis protein"/>
    <property type="match status" value="1"/>
</dbReference>
<keyword evidence="2" id="KW-1003">Cell membrane</keyword>
<protein>
    <submittedName>
        <fullName evidence="11">Methyl-accepting chemotaxis sensory transducer</fullName>
    </submittedName>
</protein>
<evidence type="ECO:0000256" key="2">
    <source>
        <dbReference type="ARBA" id="ARBA00022519"/>
    </source>
</evidence>
<dbReference type="CDD" id="cd06225">
    <property type="entry name" value="HAMP"/>
    <property type="match status" value="1"/>
</dbReference>
<dbReference type="SMART" id="SM00304">
    <property type="entry name" value="HAMP"/>
    <property type="match status" value="1"/>
</dbReference>
<dbReference type="PANTHER" id="PTHR32089:SF112">
    <property type="entry name" value="LYSOZYME-LIKE PROTEIN-RELATED"/>
    <property type="match status" value="1"/>
</dbReference>
<accession>A0A0S6VVW5</accession>
<keyword evidence="12" id="KW-1185">Reference proteome</keyword>
<evidence type="ECO:0000256" key="5">
    <source>
        <dbReference type="PROSITE-ProRule" id="PRU00284"/>
    </source>
</evidence>
<dbReference type="InterPro" id="IPR004089">
    <property type="entry name" value="MCPsignal_dom"/>
</dbReference>
<feature type="domain" description="Methyl-accepting transducer" evidence="8">
    <location>
        <begin position="492"/>
        <end position="728"/>
    </location>
</feature>
<evidence type="ECO:0000313" key="11">
    <source>
        <dbReference type="EMBL" id="GAK49427.1"/>
    </source>
</evidence>
<dbReference type="Pfam" id="PF00672">
    <property type="entry name" value="HAMP"/>
    <property type="match status" value="1"/>
</dbReference>
<comment type="similarity">
    <text evidence="4">Belongs to the methyl-accepting chemotaxis (MCP) protein family.</text>
</comment>
<evidence type="ECO:0000313" key="12">
    <source>
        <dbReference type="Proteomes" id="UP000030700"/>
    </source>
</evidence>
<feature type="domain" description="HAMP" evidence="10">
    <location>
        <begin position="351"/>
        <end position="403"/>
    </location>
</feature>
<evidence type="ECO:0000256" key="1">
    <source>
        <dbReference type="ARBA" id="ARBA00004429"/>
    </source>
</evidence>
<evidence type="ECO:0000256" key="3">
    <source>
        <dbReference type="ARBA" id="ARBA00023224"/>
    </source>
</evidence>
<dbReference type="HOGENOM" id="CLU_012500_0_0_0"/>
<feature type="domain" description="T-SNARE coiled-coil homology" evidence="9">
    <location>
        <begin position="735"/>
        <end position="797"/>
    </location>
</feature>
<evidence type="ECO:0000256" key="4">
    <source>
        <dbReference type="ARBA" id="ARBA00029447"/>
    </source>
</evidence>
<reference evidence="11" key="1">
    <citation type="journal article" date="2015" name="PeerJ">
        <title>First genomic representation of candidate bacterial phylum KSB3 points to enhanced environmental sensing as a trigger of wastewater bulking.</title>
        <authorList>
            <person name="Sekiguchi Y."/>
            <person name="Ohashi A."/>
            <person name="Parks D.H."/>
            <person name="Yamauchi T."/>
            <person name="Tyson G.W."/>
            <person name="Hugenholtz P."/>
        </authorList>
    </citation>
    <scope>NUCLEOTIDE SEQUENCE [LARGE SCALE GENOMIC DNA]</scope>
</reference>
<dbReference type="PANTHER" id="PTHR32089">
    <property type="entry name" value="METHYL-ACCEPTING CHEMOTAXIS PROTEIN MCPB"/>
    <property type="match status" value="1"/>
</dbReference>
<dbReference type="STRING" id="1499966.U14_00649"/>
<evidence type="ECO:0000259" key="9">
    <source>
        <dbReference type="PROSITE" id="PS50192"/>
    </source>
</evidence>
<keyword evidence="2" id="KW-0997">Cell inner membrane</keyword>
<organism evidence="11">
    <name type="scientific">Candidatus Moduliflexus flocculans</name>
    <dbReference type="NCBI Taxonomy" id="1499966"/>
    <lineage>
        <taxon>Bacteria</taxon>
        <taxon>Candidatus Moduliflexota</taxon>
        <taxon>Candidatus Moduliflexia</taxon>
        <taxon>Candidatus Moduliflexales</taxon>
        <taxon>Candidatus Moduliflexaceae</taxon>
    </lineage>
</organism>
<keyword evidence="7" id="KW-0472">Membrane</keyword>
<dbReference type="Gene3D" id="6.10.340.10">
    <property type="match status" value="1"/>
</dbReference>
<feature type="transmembrane region" description="Helical" evidence="7">
    <location>
        <begin position="330"/>
        <end position="350"/>
    </location>
</feature>
<feature type="transmembrane region" description="Helical" evidence="7">
    <location>
        <begin position="9"/>
        <end position="31"/>
    </location>
</feature>
<dbReference type="InterPro" id="IPR000727">
    <property type="entry name" value="T_SNARE_dom"/>
</dbReference>
<keyword evidence="7" id="KW-0812">Transmembrane</keyword>
<dbReference type="Pfam" id="PF00015">
    <property type="entry name" value="MCPsignal"/>
    <property type="match status" value="1"/>
</dbReference>
<keyword evidence="6" id="KW-0175">Coiled coil</keyword>
<dbReference type="SMART" id="SM00283">
    <property type="entry name" value="MA"/>
    <property type="match status" value="1"/>
</dbReference>
<evidence type="ECO:0000256" key="7">
    <source>
        <dbReference type="SAM" id="Phobius"/>
    </source>
</evidence>
<dbReference type="AlphaFoldDB" id="A0A0S6VVW5"/>
<dbReference type="InterPro" id="IPR003660">
    <property type="entry name" value="HAMP_dom"/>
</dbReference>
<comment type="subcellular location">
    <subcellularLocation>
        <location evidence="1">Cell inner membrane</location>
        <topology evidence="1">Multi-pass membrane protein</topology>
    </subcellularLocation>
</comment>
<evidence type="ECO:0000259" key="8">
    <source>
        <dbReference type="PROSITE" id="PS50111"/>
    </source>
</evidence>
<dbReference type="PROSITE" id="PS50192">
    <property type="entry name" value="T_SNARE"/>
    <property type="match status" value="1"/>
</dbReference>
<dbReference type="GO" id="GO:0005886">
    <property type="term" value="C:plasma membrane"/>
    <property type="evidence" value="ECO:0007669"/>
    <property type="project" value="UniProtKB-SubCell"/>
</dbReference>
<dbReference type="PROSITE" id="PS50111">
    <property type="entry name" value="CHEMOTAXIS_TRANSDUC_2"/>
    <property type="match status" value="1"/>
</dbReference>
<keyword evidence="3 5" id="KW-0807">Transducer</keyword>
<evidence type="ECO:0000259" key="10">
    <source>
        <dbReference type="PROSITE" id="PS50885"/>
    </source>
</evidence>
<proteinExistence type="inferred from homology"/>
<dbReference type="SUPFAM" id="SSF58104">
    <property type="entry name" value="Methyl-accepting chemotaxis protein (MCP) signaling domain"/>
    <property type="match status" value="3"/>
</dbReference>